<evidence type="ECO:0000313" key="1">
    <source>
        <dbReference type="EMBL" id="OZG66203.1"/>
    </source>
</evidence>
<organism evidence="1 2">
    <name type="scientific">Bifidobacterium hapali</name>
    <dbReference type="NCBI Taxonomy" id="1630172"/>
    <lineage>
        <taxon>Bacteria</taxon>
        <taxon>Bacillati</taxon>
        <taxon>Actinomycetota</taxon>
        <taxon>Actinomycetes</taxon>
        <taxon>Bifidobacteriales</taxon>
        <taxon>Bifidobacteriaceae</taxon>
        <taxon>Bifidobacterium</taxon>
    </lineage>
</organism>
<keyword evidence="2" id="KW-1185">Reference proteome</keyword>
<evidence type="ECO:0000313" key="2">
    <source>
        <dbReference type="Proteomes" id="UP000216074"/>
    </source>
</evidence>
<name>A0A261G4T0_9BIFI</name>
<dbReference type="AlphaFoldDB" id="A0A261G4T0"/>
<comment type="caution">
    <text evidence="1">The sequence shown here is derived from an EMBL/GenBank/DDBJ whole genome shotgun (WGS) entry which is preliminary data.</text>
</comment>
<accession>A0A261G4T0</accession>
<proteinExistence type="predicted"/>
<dbReference type="Proteomes" id="UP000216074">
    <property type="component" value="Unassembled WGS sequence"/>
</dbReference>
<reference evidence="1 2" key="1">
    <citation type="journal article" date="2017" name="BMC Genomics">
        <title>Comparative genomic and phylogenomic analyses of the Bifidobacteriaceae family.</title>
        <authorList>
            <person name="Lugli G.A."/>
            <person name="Milani C."/>
            <person name="Turroni F."/>
            <person name="Duranti S."/>
            <person name="Mancabelli L."/>
            <person name="Mangifesta M."/>
            <person name="Ferrario C."/>
            <person name="Modesto M."/>
            <person name="Mattarelli P."/>
            <person name="Jiri K."/>
            <person name="van Sinderen D."/>
            <person name="Ventura M."/>
        </authorList>
    </citation>
    <scope>NUCLEOTIDE SEQUENCE [LARGE SCALE GENOMIC DNA]</scope>
    <source>
        <strain evidence="1 2">DSM 100202</strain>
    </source>
</reference>
<dbReference type="EMBL" id="MWWY01000006">
    <property type="protein sequence ID" value="OZG66203.1"/>
    <property type="molecule type" value="Genomic_DNA"/>
</dbReference>
<gene>
    <name evidence="1" type="ORF">BHAP_0371</name>
</gene>
<sequence>MTSATLYAPEVDSLMHIHNSHSPDLILPLDLYAQTLIALLHNIVPLHDTRSLWITSERGPIEAFGTYDPHGDGVFESYEQFKEHWLACYPEECQWYRLTYTEHDDVRRLTINDRLSIRFIAHAPDDDDPAFVMQLMSWLITGVEECVRQCAQGTYNTWVREQLPFTMRTGVLSRKDYWTVFPESLAYVRSIVSDEDIRRFEAVFCAQALHTQSKQACSVALFTLNDYFDVCRVVYSTMQLPAPCDAHSSEDWYRRYANPRGQTSLEMLDRSSPQEFASWIADSRADEYTWQILPGPSFSWLTLMPLHANNGWILQLGSAAYPMCADAIRVALALHDVGYPVRVQHAYNMLHMVRGEDTIGILPQYVMPPYDDISFPDDSVCELITLPFDRTEDVIAQTHWYPITPVHIIDQSAYEPVNNVDNDDELHNTIMQCHSRKYT</sequence>
<protein>
    <submittedName>
        <fullName evidence="1">Uncharacterized protein</fullName>
    </submittedName>
</protein>